<evidence type="ECO:0000256" key="4">
    <source>
        <dbReference type="ARBA" id="ARBA00022475"/>
    </source>
</evidence>
<dbReference type="CDD" id="cd00192">
    <property type="entry name" value="PTKc"/>
    <property type="match status" value="1"/>
</dbReference>
<dbReference type="Pfam" id="PF21114">
    <property type="entry name" value="DDR1-2_DS-like"/>
    <property type="match status" value="1"/>
</dbReference>
<evidence type="ECO:0000256" key="11">
    <source>
        <dbReference type="ARBA" id="ARBA00023157"/>
    </source>
</evidence>
<dbReference type="InterPro" id="IPR000719">
    <property type="entry name" value="Prot_kinase_dom"/>
</dbReference>
<feature type="transmembrane region" description="Helical" evidence="15">
    <location>
        <begin position="397"/>
        <end position="421"/>
    </location>
</feature>
<evidence type="ECO:0000313" key="19">
    <source>
        <dbReference type="Proteomes" id="UP001201812"/>
    </source>
</evidence>
<comment type="subcellular location">
    <subcellularLocation>
        <location evidence="1">Cell membrane</location>
        <topology evidence="1">Single-pass type I membrane protein</topology>
    </subcellularLocation>
    <subcellularLocation>
        <location evidence="3">Cell projection</location>
        <location evidence="3">Axon</location>
    </subcellularLocation>
    <subcellularLocation>
        <location evidence="2">Perikaryon</location>
    </subcellularLocation>
</comment>
<dbReference type="PROSITE" id="PS50022">
    <property type="entry name" value="FA58C_3"/>
    <property type="match status" value="1"/>
</dbReference>
<dbReference type="GO" id="GO:0005524">
    <property type="term" value="F:ATP binding"/>
    <property type="evidence" value="ECO:0007669"/>
    <property type="project" value="UniProtKB-KW"/>
</dbReference>
<keyword evidence="11" id="KW-1015">Disulfide bond</keyword>
<dbReference type="GO" id="GO:0051897">
    <property type="term" value="P:positive regulation of phosphatidylinositol 3-kinase/protein kinase B signal transduction"/>
    <property type="evidence" value="ECO:0007669"/>
    <property type="project" value="TreeGrafter"/>
</dbReference>
<keyword evidence="18" id="KW-0808">Transferase</keyword>
<comment type="similarity">
    <text evidence="14">Belongs to the protein kinase superfamily. Tyr protein kinase family. Insulin receptor subfamily.</text>
</comment>
<keyword evidence="9 15" id="KW-1133">Transmembrane helix</keyword>
<evidence type="ECO:0000256" key="13">
    <source>
        <dbReference type="ARBA" id="ARBA00023180"/>
    </source>
</evidence>
<dbReference type="InterPro" id="IPR000421">
    <property type="entry name" value="FA58C"/>
</dbReference>
<evidence type="ECO:0000256" key="8">
    <source>
        <dbReference type="ARBA" id="ARBA00022840"/>
    </source>
</evidence>
<evidence type="ECO:0000256" key="15">
    <source>
        <dbReference type="SAM" id="Phobius"/>
    </source>
</evidence>
<dbReference type="GO" id="GO:0030424">
    <property type="term" value="C:axon"/>
    <property type="evidence" value="ECO:0007669"/>
    <property type="project" value="UniProtKB-SubCell"/>
</dbReference>
<dbReference type="SMART" id="SM00231">
    <property type="entry name" value="FA58C"/>
    <property type="match status" value="1"/>
</dbReference>
<dbReference type="GO" id="GO:0005518">
    <property type="term" value="F:collagen binding"/>
    <property type="evidence" value="ECO:0007669"/>
    <property type="project" value="TreeGrafter"/>
</dbReference>
<feature type="domain" description="F5/8 type C" evidence="17">
    <location>
        <begin position="10"/>
        <end position="166"/>
    </location>
</feature>
<dbReference type="PROSITE" id="PS01285">
    <property type="entry name" value="FA58C_1"/>
    <property type="match status" value="1"/>
</dbReference>
<evidence type="ECO:0000313" key="18">
    <source>
        <dbReference type="EMBL" id="KAI1716552.1"/>
    </source>
</evidence>
<evidence type="ECO:0000256" key="1">
    <source>
        <dbReference type="ARBA" id="ARBA00004251"/>
    </source>
</evidence>
<dbReference type="InterPro" id="IPR008979">
    <property type="entry name" value="Galactose-bd-like_sf"/>
</dbReference>
<evidence type="ECO:0000256" key="7">
    <source>
        <dbReference type="ARBA" id="ARBA00022741"/>
    </source>
</evidence>
<evidence type="ECO:0000256" key="3">
    <source>
        <dbReference type="ARBA" id="ARBA00004489"/>
    </source>
</evidence>
<dbReference type="Gene3D" id="1.10.510.10">
    <property type="entry name" value="Transferase(Phosphotransferase) domain 1"/>
    <property type="match status" value="1"/>
</dbReference>
<feature type="domain" description="Protein kinase" evidence="16">
    <location>
        <begin position="582"/>
        <end position="847"/>
    </location>
</feature>
<dbReference type="PROSITE" id="PS01286">
    <property type="entry name" value="FA58C_2"/>
    <property type="match status" value="1"/>
</dbReference>
<protein>
    <submittedName>
        <fullName evidence="18">Protein tyrosine kinase domain-containing protein</fullName>
    </submittedName>
</protein>
<dbReference type="InterPro" id="IPR048525">
    <property type="entry name" value="DDR1-2_DS-like"/>
</dbReference>
<keyword evidence="6" id="KW-0732">Signal</keyword>
<evidence type="ECO:0000256" key="6">
    <source>
        <dbReference type="ARBA" id="ARBA00022729"/>
    </source>
</evidence>
<dbReference type="Gene3D" id="2.60.120.1190">
    <property type="match status" value="1"/>
</dbReference>
<evidence type="ECO:0000256" key="2">
    <source>
        <dbReference type="ARBA" id="ARBA00004484"/>
    </source>
</evidence>
<reference evidence="18" key="1">
    <citation type="submission" date="2022-01" db="EMBL/GenBank/DDBJ databases">
        <title>Genome Sequence Resource for Two Populations of Ditylenchus destructor, the Migratory Endoparasitic Phytonematode.</title>
        <authorList>
            <person name="Zhang H."/>
            <person name="Lin R."/>
            <person name="Xie B."/>
        </authorList>
    </citation>
    <scope>NUCLEOTIDE SEQUENCE</scope>
    <source>
        <strain evidence="18">BazhouSP</strain>
    </source>
</reference>
<evidence type="ECO:0000256" key="14">
    <source>
        <dbReference type="ARBA" id="ARBA00061639"/>
    </source>
</evidence>
<evidence type="ECO:0000256" key="5">
    <source>
        <dbReference type="ARBA" id="ARBA00022692"/>
    </source>
</evidence>
<evidence type="ECO:0000259" key="17">
    <source>
        <dbReference type="PROSITE" id="PS50022"/>
    </source>
</evidence>
<dbReference type="Pfam" id="PF00754">
    <property type="entry name" value="F5_F8_type_C"/>
    <property type="match status" value="1"/>
</dbReference>
<evidence type="ECO:0000259" key="16">
    <source>
        <dbReference type="PROSITE" id="PS50011"/>
    </source>
</evidence>
<keyword evidence="7" id="KW-0547">Nucleotide-binding</keyword>
<dbReference type="PRINTS" id="PR00109">
    <property type="entry name" value="TYRKINASE"/>
</dbReference>
<keyword evidence="13" id="KW-0325">Glycoprotein</keyword>
<evidence type="ECO:0000256" key="10">
    <source>
        <dbReference type="ARBA" id="ARBA00023136"/>
    </source>
</evidence>
<organism evidence="18 19">
    <name type="scientific">Ditylenchus destructor</name>
    <dbReference type="NCBI Taxonomy" id="166010"/>
    <lineage>
        <taxon>Eukaryota</taxon>
        <taxon>Metazoa</taxon>
        <taxon>Ecdysozoa</taxon>
        <taxon>Nematoda</taxon>
        <taxon>Chromadorea</taxon>
        <taxon>Rhabditida</taxon>
        <taxon>Tylenchina</taxon>
        <taxon>Tylenchomorpha</taxon>
        <taxon>Sphaerularioidea</taxon>
        <taxon>Anguinidae</taxon>
        <taxon>Anguininae</taxon>
        <taxon>Ditylenchus</taxon>
    </lineage>
</organism>
<keyword evidence="19" id="KW-1185">Reference proteome</keyword>
<keyword evidence="12" id="KW-0675">Receptor</keyword>
<dbReference type="GO" id="GO:0008045">
    <property type="term" value="P:motor neuron axon guidance"/>
    <property type="evidence" value="ECO:0007669"/>
    <property type="project" value="UniProtKB-ARBA"/>
</dbReference>
<name>A0AAD4R888_9BILA</name>
<gene>
    <name evidence="18" type="ORF">DdX_07614</name>
</gene>
<dbReference type="InterPro" id="IPR001245">
    <property type="entry name" value="Ser-Thr/Tyr_kinase_cat_dom"/>
</dbReference>
<dbReference type="AlphaFoldDB" id="A0AAD4R888"/>
<dbReference type="Proteomes" id="UP001201812">
    <property type="component" value="Unassembled WGS sequence"/>
</dbReference>
<dbReference type="PROSITE" id="PS50011">
    <property type="entry name" value="PROTEIN_KINASE_DOM"/>
    <property type="match status" value="1"/>
</dbReference>
<dbReference type="CDD" id="cd00057">
    <property type="entry name" value="FA58C"/>
    <property type="match status" value="1"/>
</dbReference>
<dbReference type="Pfam" id="PF07714">
    <property type="entry name" value="PK_Tyr_Ser-Thr"/>
    <property type="match status" value="1"/>
</dbReference>
<keyword evidence="8" id="KW-0067">ATP-binding</keyword>
<keyword evidence="5 15" id="KW-0812">Transmembrane</keyword>
<dbReference type="GO" id="GO:0038062">
    <property type="term" value="F:protein tyrosine kinase collagen receptor activity"/>
    <property type="evidence" value="ECO:0007669"/>
    <property type="project" value="TreeGrafter"/>
</dbReference>
<dbReference type="SUPFAM" id="SSF56112">
    <property type="entry name" value="Protein kinase-like (PK-like)"/>
    <property type="match status" value="1"/>
</dbReference>
<dbReference type="Gene3D" id="2.60.120.260">
    <property type="entry name" value="Galactose-binding domain-like"/>
    <property type="match status" value="1"/>
</dbReference>
<dbReference type="PANTHER" id="PTHR24416:SF634">
    <property type="entry name" value="DISCOIDIN DOMAIN-CONTAINING RECEPTOR TYROSINE KINASE B"/>
    <property type="match status" value="1"/>
</dbReference>
<dbReference type="GO" id="GO:0048680">
    <property type="term" value="P:positive regulation of axon regeneration"/>
    <property type="evidence" value="ECO:0007669"/>
    <property type="project" value="UniProtKB-ARBA"/>
</dbReference>
<dbReference type="EMBL" id="JAKKPZ010000010">
    <property type="protein sequence ID" value="KAI1716552.1"/>
    <property type="molecule type" value="Genomic_DNA"/>
</dbReference>
<dbReference type="GO" id="GO:0005886">
    <property type="term" value="C:plasma membrane"/>
    <property type="evidence" value="ECO:0007669"/>
    <property type="project" value="UniProtKB-SubCell"/>
</dbReference>
<keyword evidence="4" id="KW-1003">Cell membrane</keyword>
<evidence type="ECO:0000256" key="12">
    <source>
        <dbReference type="ARBA" id="ARBA00023170"/>
    </source>
</evidence>
<dbReference type="PROSITE" id="PS00109">
    <property type="entry name" value="PROTEIN_KINASE_TYR"/>
    <property type="match status" value="1"/>
</dbReference>
<dbReference type="InterPro" id="IPR008266">
    <property type="entry name" value="Tyr_kinase_AS"/>
</dbReference>
<dbReference type="PANTHER" id="PTHR24416">
    <property type="entry name" value="TYROSINE-PROTEIN KINASE RECEPTOR"/>
    <property type="match status" value="1"/>
</dbReference>
<dbReference type="InterPro" id="IPR011009">
    <property type="entry name" value="Kinase-like_dom_sf"/>
</dbReference>
<dbReference type="InterPro" id="IPR050122">
    <property type="entry name" value="RTK"/>
</dbReference>
<keyword evidence="18" id="KW-0418">Kinase</keyword>
<dbReference type="GO" id="GO:0043235">
    <property type="term" value="C:receptor complex"/>
    <property type="evidence" value="ECO:0007669"/>
    <property type="project" value="TreeGrafter"/>
</dbReference>
<dbReference type="FunFam" id="2.60.120.260:FF:000007">
    <property type="entry name" value="Discoidin domain receptor tyrosine kinase 1"/>
    <property type="match status" value="1"/>
</dbReference>
<dbReference type="GO" id="GO:0043204">
    <property type="term" value="C:perikaryon"/>
    <property type="evidence" value="ECO:0007669"/>
    <property type="project" value="UniProtKB-SubCell"/>
</dbReference>
<dbReference type="SUPFAM" id="SSF49785">
    <property type="entry name" value="Galactose-binding domain-like"/>
    <property type="match status" value="1"/>
</dbReference>
<sequence length="858" mass="96786">MRCTLWLEECRGAIGMESGRIEDWQLSASSSFDEQSTGPANARIRHEKGSGAWCPASQINGSSHEWIQVELATESLISAVETQGRWDRGRGMEYPTAYMIEYWRESLGRWARYKDSKGNEILQANVDTQSAVFHLFDGAILAKIVRLIPVSEVTRTVCLRFELYGCTSKESLLSYSLKDGSHVDDLDFRDTSYDGTIDLSLEGGSMLFGGLGKLTDGFIAADNFEENPKGWVGWHRRKNPEARVTINFIFGGYQNFSALLLHTNNFHKHGAALFRKVRISFGTVLHDKSVIFSPRVVQIVYPADWNFDTARWVRIPIPHRIGRRLKVELDIAEEADWLLISEVKFESDNVSFQFEDKNLNSNFETIFANHSNDKNSLPKDPFTVEDNEVQSSPANCLIIGLLISASLISLLLLAVLYCILVSKRTPMYKVKSNDVSHESAYSKATLQMILTSADKRPKLKVLPSTTAKFHTLKRLGDIQTFSACSDSSSNGEYAEPGENLSTPLLDGPCQSVHYATGNIVADSIHYFSRSPTALTGSMCSSSTSPSSRYRATPSASAFGWASGITDNGPKPYDIVNFDYSTLHYVKNLGNGKFGTMHLCRLDEHRMVAVEELDENVTSELGVEWFRSLGTLKHQNILHFIGASASKSQPQTLCCIHEFAVNGDLRQFLRNQSQIGSEVLVSFATQIAAGMAYLESRGVLHCDLATRNCLVGHDSTIKITNFGLTKSCRRQWYANDYCHVNEHSQMLPVRWMAWESLVHNRWTNKSDVWMFGMTLWEMFNKCSCIPFPQMIDSEVIEVLQMMSETRTFGATLSVPEHCPGKLYRELLLPCWRYEEDNRLNFLEIHRYLQKLPLMQSSSR</sequence>
<accession>A0AAD4R888</accession>
<comment type="caution">
    <text evidence="18">The sequence shown here is derived from an EMBL/GenBank/DDBJ whole genome shotgun (WGS) entry which is preliminary data.</text>
</comment>
<keyword evidence="10 15" id="KW-0472">Membrane</keyword>
<proteinExistence type="inferred from homology"/>
<evidence type="ECO:0000256" key="9">
    <source>
        <dbReference type="ARBA" id="ARBA00022989"/>
    </source>
</evidence>